<dbReference type="RefSeq" id="WP_377318807.1">
    <property type="nucleotide sequence ID" value="NZ_JBHUIY010000052.1"/>
</dbReference>
<gene>
    <name evidence="3" type="ORF">ACFSNB_17175</name>
</gene>
<evidence type="ECO:0000313" key="3">
    <source>
        <dbReference type="EMBL" id="MFD2235536.1"/>
    </source>
</evidence>
<dbReference type="Proteomes" id="UP001597296">
    <property type="component" value="Unassembled WGS sequence"/>
</dbReference>
<dbReference type="InterPro" id="IPR057447">
    <property type="entry name" value="Bbp19-like_phage"/>
</dbReference>
<feature type="domain" description="Bbp19-like phage" evidence="2">
    <location>
        <begin position="25"/>
        <end position="86"/>
    </location>
</feature>
<sequence>MSGPPTFAAEAPRPARPSPEDEDLAWLLSRPEGRRVLRRLLGRTGLFAASFSPDPLTLAYREGGRAVGLALVAMIGAAAPERLAELLVETPSA</sequence>
<dbReference type="EMBL" id="JBHUIY010000052">
    <property type="protein sequence ID" value="MFD2235536.1"/>
    <property type="molecule type" value="Genomic_DNA"/>
</dbReference>
<protein>
    <recommendedName>
        <fullName evidence="2">Bbp19-like phage domain-containing protein</fullName>
    </recommendedName>
</protein>
<accession>A0ABW5CGZ1</accession>
<comment type="caution">
    <text evidence="3">The sequence shown here is derived from an EMBL/GenBank/DDBJ whole genome shotgun (WGS) entry which is preliminary data.</text>
</comment>
<evidence type="ECO:0000313" key="4">
    <source>
        <dbReference type="Proteomes" id="UP001597296"/>
    </source>
</evidence>
<evidence type="ECO:0000259" key="2">
    <source>
        <dbReference type="Pfam" id="PF25181"/>
    </source>
</evidence>
<evidence type="ECO:0000256" key="1">
    <source>
        <dbReference type="SAM" id="MobiDB-lite"/>
    </source>
</evidence>
<name>A0ABW5CGZ1_9PROT</name>
<feature type="compositionally biased region" description="Low complexity" evidence="1">
    <location>
        <begin position="1"/>
        <end position="12"/>
    </location>
</feature>
<proteinExistence type="predicted"/>
<reference evidence="4" key="1">
    <citation type="journal article" date="2019" name="Int. J. Syst. Evol. Microbiol.">
        <title>The Global Catalogue of Microorganisms (GCM) 10K type strain sequencing project: providing services to taxonomists for standard genome sequencing and annotation.</title>
        <authorList>
            <consortium name="The Broad Institute Genomics Platform"/>
            <consortium name="The Broad Institute Genome Sequencing Center for Infectious Disease"/>
            <person name="Wu L."/>
            <person name="Ma J."/>
        </authorList>
    </citation>
    <scope>NUCLEOTIDE SEQUENCE [LARGE SCALE GENOMIC DNA]</scope>
    <source>
        <strain evidence="4">KCTC 15012</strain>
    </source>
</reference>
<keyword evidence="4" id="KW-1185">Reference proteome</keyword>
<dbReference type="Pfam" id="PF25181">
    <property type="entry name" value="Phage_Bbp19"/>
    <property type="match status" value="1"/>
</dbReference>
<organism evidence="3 4">
    <name type="scientific">Phaeospirillum tilakii</name>
    <dbReference type="NCBI Taxonomy" id="741673"/>
    <lineage>
        <taxon>Bacteria</taxon>
        <taxon>Pseudomonadati</taxon>
        <taxon>Pseudomonadota</taxon>
        <taxon>Alphaproteobacteria</taxon>
        <taxon>Rhodospirillales</taxon>
        <taxon>Rhodospirillaceae</taxon>
        <taxon>Phaeospirillum</taxon>
    </lineage>
</organism>
<feature type="region of interest" description="Disordered" evidence="1">
    <location>
        <begin position="1"/>
        <end position="24"/>
    </location>
</feature>